<dbReference type="InterPro" id="IPR003439">
    <property type="entry name" value="ABC_transporter-like_ATP-bd"/>
</dbReference>
<dbReference type="SUPFAM" id="SSF52540">
    <property type="entry name" value="P-loop containing nucleoside triphosphate hydrolases"/>
    <property type="match status" value="1"/>
</dbReference>
<evidence type="ECO:0000256" key="3">
    <source>
        <dbReference type="ARBA" id="ARBA00022741"/>
    </source>
</evidence>
<protein>
    <submittedName>
        <fullName evidence="6">ABC-2 type transport system ATP-binding protein</fullName>
    </submittedName>
</protein>
<accession>A0A1G6N7E6</accession>
<gene>
    <name evidence="6" type="ORF">SAMN04487767_102524</name>
</gene>
<comment type="similarity">
    <text evidence="1">Belongs to the ABC transporter superfamily.</text>
</comment>
<evidence type="ECO:0000256" key="2">
    <source>
        <dbReference type="ARBA" id="ARBA00022448"/>
    </source>
</evidence>
<sequence length="331" mass="37642">MPFLILHIKIIMLQCKDLTKNGKERLYSMTNEQSIVKVERLTKRIGSKTLVENISFEVKKGEVVGLLGPNGAGKTTLMRMMVGMIRMTEGEVWIDGQSVKQQFESTAAKIGAVIETPEFYPFLSGYENLTYFGRMNGNVTEERIDEVVKLLGMGQVIDRKVKAYSLGMRQRLGIAQALIHDPDVLILDEPTNGLDPSGIHEMRMYIKKIAHEQGKAVLVSSHLLSEVELMCDRVIIIQHGEYVATQNIQHNQREEMETIRIRVDDANKAAEMLDQDVLIKGNDLLIDVKDEEIPNVIRILLEKNIQVYRVYEERKTLEEQFLELTGGKDIV</sequence>
<organism evidence="6 7">
    <name type="scientific">Bacillus wiedmannii</name>
    <dbReference type="NCBI Taxonomy" id="1890302"/>
    <lineage>
        <taxon>Bacteria</taxon>
        <taxon>Bacillati</taxon>
        <taxon>Bacillota</taxon>
        <taxon>Bacilli</taxon>
        <taxon>Bacillales</taxon>
        <taxon>Bacillaceae</taxon>
        <taxon>Bacillus</taxon>
        <taxon>Bacillus cereus group</taxon>
    </lineage>
</organism>
<dbReference type="PROSITE" id="PS00211">
    <property type="entry name" value="ABC_TRANSPORTER_1"/>
    <property type="match status" value="1"/>
</dbReference>
<dbReference type="GO" id="GO:0016887">
    <property type="term" value="F:ATP hydrolysis activity"/>
    <property type="evidence" value="ECO:0007669"/>
    <property type="project" value="InterPro"/>
</dbReference>
<dbReference type="Pfam" id="PF00005">
    <property type="entry name" value="ABC_tran"/>
    <property type="match status" value="1"/>
</dbReference>
<dbReference type="GO" id="GO:0005524">
    <property type="term" value="F:ATP binding"/>
    <property type="evidence" value="ECO:0007669"/>
    <property type="project" value="UniProtKB-KW"/>
</dbReference>
<dbReference type="AlphaFoldDB" id="A0A1G6N7E6"/>
<dbReference type="Gene3D" id="3.40.50.300">
    <property type="entry name" value="P-loop containing nucleotide triphosphate hydrolases"/>
    <property type="match status" value="1"/>
</dbReference>
<keyword evidence="4 6" id="KW-0067">ATP-binding</keyword>
<proteinExistence type="inferred from homology"/>
<dbReference type="PANTHER" id="PTHR43335:SF4">
    <property type="entry name" value="ABC TRANSPORTER, ATP-BINDING PROTEIN"/>
    <property type="match status" value="1"/>
</dbReference>
<dbReference type="InterPro" id="IPR003593">
    <property type="entry name" value="AAA+_ATPase"/>
</dbReference>
<evidence type="ECO:0000313" key="7">
    <source>
        <dbReference type="Proteomes" id="UP000183507"/>
    </source>
</evidence>
<dbReference type="Proteomes" id="UP000183507">
    <property type="component" value="Unassembled WGS sequence"/>
</dbReference>
<reference evidence="7" key="1">
    <citation type="submission" date="2016-10" db="EMBL/GenBank/DDBJ databases">
        <authorList>
            <person name="Varghese N."/>
        </authorList>
    </citation>
    <scope>NUCLEOTIDE SEQUENCE [LARGE SCALE GENOMIC DNA]</scope>
    <source>
        <strain evidence="7">KPR-7A</strain>
    </source>
</reference>
<evidence type="ECO:0000259" key="5">
    <source>
        <dbReference type="PROSITE" id="PS50893"/>
    </source>
</evidence>
<dbReference type="EMBL" id="FMZR01000002">
    <property type="protein sequence ID" value="SDC63772.1"/>
    <property type="molecule type" value="Genomic_DNA"/>
</dbReference>
<dbReference type="PANTHER" id="PTHR43335">
    <property type="entry name" value="ABC TRANSPORTER, ATP-BINDING PROTEIN"/>
    <property type="match status" value="1"/>
</dbReference>
<dbReference type="SMART" id="SM00382">
    <property type="entry name" value="AAA"/>
    <property type="match status" value="1"/>
</dbReference>
<keyword evidence="3" id="KW-0547">Nucleotide-binding</keyword>
<evidence type="ECO:0000313" key="6">
    <source>
        <dbReference type="EMBL" id="SDC63772.1"/>
    </source>
</evidence>
<dbReference type="PROSITE" id="PS50893">
    <property type="entry name" value="ABC_TRANSPORTER_2"/>
    <property type="match status" value="1"/>
</dbReference>
<dbReference type="InterPro" id="IPR027417">
    <property type="entry name" value="P-loop_NTPase"/>
</dbReference>
<name>A0A1G6N7E6_9BACI</name>
<evidence type="ECO:0000256" key="1">
    <source>
        <dbReference type="ARBA" id="ARBA00005417"/>
    </source>
</evidence>
<dbReference type="InterPro" id="IPR017871">
    <property type="entry name" value="ABC_transporter-like_CS"/>
</dbReference>
<keyword evidence="2" id="KW-0813">Transport</keyword>
<evidence type="ECO:0000256" key="4">
    <source>
        <dbReference type="ARBA" id="ARBA00022840"/>
    </source>
</evidence>
<feature type="domain" description="ABC transporter" evidence="5">
    <location>
        <begin position="36"/>
        <end position="264"/>
    </location>
</feature>